<proteinExistence type="predicted"/>
<feature type="region of interest" description="Disordered" evidence="1">
    <location>
        <begin position="98"/>
        <end position="121"/>
    </location>
</feature>
<reference evidence="2 3" key="1">
    <citation type="submission" date="2019-06" db="EMBL/GenBank/DDBJ databases">
        <title>Lysobacter alkalisoli sp. nov. isolated from saline-alkali soil.</title>
        <authorList>
            <person name="Sun J.-Q."/>
            <person name="Xu L."/>
        </authorList>
    </citation>
    <scope>NUCLEOTIDE SEQUENCE [LARGE SCALE GENOMIC DNA]</scope>
    <source>
        <strain evidence="2 3">SJ-36</strain>
    </source>
</reference>
<sequence>MSGHWTGTYSFVTGAVRFSDLAYIAMSADELDKANYPHTDFVEWDNHAWRDGGRVLWPTAGMSIAQKPLQQMCAVGIHGEVLLLGSGDRHEEQIGDSREAIQARGPLRGVRTIGETSTPSE</sequence>
<keyword evidence="3" id="KW-1185">Reference proteome</keyword>
<organism evidence="2 3">
    <name type="scientific">Marilutibacter alkalisoli</name>
    <dbReference type="NCBI Taxonomy" id="2591633"/>
    <lineage>
        <taxon>Bacteria</taxon>
        <taxon>Pseudomonadati</taxon>
        <taxon>Pseudomonadota</taxon>
        <taxon>Gammaproteobacteria</taxon>
        <taxon>Lysobacterales</taxon>
        <taxon>Lysobacteraceae</taxon>
        <taxon>Marilutibacter</taxon>
    </lineage>
</organism>
<dbReference type="EMBL" id="CP041242">
    <property type="protein sequence ID" value="QDH70346.1"/>
    <property type="molecule type" value="Genomic_DNA"/>
</dbReference>
<dbReference type="OrthoDB" id="6829668at2"/>
<dbReference type="AlphaFoldDB" id="A0A514BSI6"/>
<evidence type="ECO:0000313" key="3">
    <source>
        <dbReference type="Proteomes" id="UP000317199"/>
    </source>
</evidence>
<evidence type="ECO:0000313" key="2">
    <source>
        <dbReference type="EMBL" id="QDH70346.1"/>
    </source>
</evidence>
<gene>
    <name evidence="2" type="ORF">FKV23_09770</name>
</gene>
<protein>
    <submittedName>
        <fullName evidence="2">Uncharacterized protein</fullName>
    </submittedName>
</protein>
<accession>A0A514BSI6</accession>
<evidence type="ECO:0000256" key="1">
    <source>
        <dbReference type="SAM" id="MobiDB-lite"/>
    </source>
</evidence>
<dbReference type="RefSeq" id="WP_141623681.1">
    <property type="nucleotide sequence ID" value="NZ_CP041242.1"/>
</dbReference>
<name>A0A514BSI6_9GAMM</name>
<dbReference type="KEGG" id="lyj:FKV23_09770"/>
<dbReference type="Proteomes" id="UP000317199">
    <property type="component" value="Chromosome"/>
</dbReference>